<feature type="domain" description="Histidine kinase" evidence="7">
    <location>
        <begin position="193"/>
        <end position="466"/>
    </location>
</feature>
<dbReference type="InterPro" id="IPR036890">
    <property type="entry name" value="HATPase_C_sf"/>
</dbReference>
<dbReference type="InterPro" id="IPR004358">
    <property type="entry name" value="Sig_transdc_His_kin-like_C"/>
</dbReference>
<dbReference type="Pfam" id="PF00512">
    <property type="entry name" value="HisKA"/>
    <property type="match status" value="1"/>
</dbReference>
<evidence type="ECO:0000256" key="4">
    <source>
        <dbReference type="ARBA" id="ARBA00022679"/>
    </source>
</evidence>
<dbReference type="SUPFAM" id="SSF47384">
    <property type="entry name" value="Homodimeric domain of signal transducing histidine kinase"/>
    <property type="match status" value="1"/>
</dbReference>
<proteinExistence type="predicted"/>
<evidence type="ECO:0000256" key="3">
    <source>
        <dbReference type="ARBA" id="ARBA00022553"/>
    </source>
</evidence>
<evidence type="ECO:0000256" key="6">
    <source>
        <dbReference type="ARBA" id="ARBA00023012"/>
    </source>
</evidence>
<dbReference type="InterPro" id="IPR050736">
    <property type="entry name" value="Sensor_HK_Regulatory"/>
</dbReference>
<dbReference type="InterPro" id="IPR005467">
    <property type="entry name" value="His_kinase_dom"/>
</dbReference>
<comment type="caution">
    <text evidence="8">The sequence shown here is derived from an EMBL/GenBank/DDBJ whole genome shotgun (WGS) entry which is preliminary data.</text>
</comment>
<evidence type="ECO:0000313" key="9">
    <source>
        <dbReference type="Proteomes" id="UP000033607"/>
    </source>
</evidence>
<dbReference type="AlphaFoldDB" id="A0A0F5YGL8"/>
<name>A0A0F5YGL8_9CYAN</name>
<evidence type="ECO:0000256" key="2">
    <source>
        <dbReference type="ARBA" id="ARBA00012438"/>
    </source>
</evidence>
<keyword evidence="3" id="KW-0597">Phosphoprotein</keyword>
<dbReference type="InterPro" id="IPR003661">
    <property type="entry name" value="HisK_dim/P_dom"/>
</dbReference>
<dbReference type="SMART" id="SM00388">
    <property type="entry name" value="HisKA"/>
    <property type="match status" value="1"/>
</dbReference>
<dbReference type="SUPFAM" id="SSF55874">
    <property type="entry name" value="ATPase domain of HSP90 chaperone/DNA topoisomerase II/histidine kinase"/>
    <property type="match status" value="1"/>
</dbReference>
<dbReference type="GO" id="GO:0000155">
    <property type="term" value="F:phosphorelay sensor kinase activity"/>
    <property type="evidence" value="ECO:0007669"/>
    <property type="project" value="InterPro"/>
</dbReference>
<keyword evidence="5" id="KW-0418">Kinase</keyword>
<keyword evidence="6" id="KW-0902">Two-component regulatory system</keyword>
<gene>
    <name evidence="8" type="ORF">WN50_14770</name>
</gene>
<evidence type="ECO:0000256" key="1">
    <source>
        <dbReference type="ARBA" id="ARBA00000085"/>
    </source>
</evidence>
<dbReference type="InterPro" id="IPR036097">
    <property type="entry name" value="HisK_dim/P_sf"/>
</dbReference>
<dbReference type="Proteomes" id="UP000033607">
    <property type="component" value="Unassembled WGS sequence"/>
</dbReference>
<dbReference type="PROSITE" id="PS50109">
    <property type="entry name" value="HIS_KIN"/>
    <property type="match status" value="1"/>
</dbReference>
<keyword evidence="4" id="KW-0808">Transferase</keyword>
<dbReference type="RefSeq" id="WP_046279323.1">
    <property type="nucleotide sequence ID" value="NZ_LATL02000311.1"/>
</dbReference>
<reference evidence="8 9" key="1">
    <citation type="submission" date="2015-06" db="EMBL/GenBank/DDBJ databases">
        <title>Draft genome assembly of filamentous brackish cyanobacterium Limnoraphis robusta strain CS-951.</title>
        <authorList>
            <person name="Willis A."/>
            <person name="Parks M."/>
            <person name="Burford M.A."/>
        </authorList>
    </citation>
    <scope>NUCLEOTIDE SEQUENCE [LARGE SCALE GENOMIC DNA]</scope>
    <source>
        <strain evidence="8 9">CS-951</strain>
    </source>
</reference>
<evidence type="ECO:0000256" key="5">
    <source>
        <dbReference type="ARBA" id="ARBA00022777"/>
    </source>
</evidence>
<dbReference type="Gene3D" id="1.10.287.130">
    <property type="match status" value="1"/>
</dbReference>
<dbReference type="InterPro" id="IPR003594">
    <property type="entry name" value="HATPase_dom"/>
</dbReference>
<dbReference type="PRINTS" id="PR00344">
    <property type="entry name" value="BCTRLSENSOR"/>
</dbReference>
<sequence length="471" mass="52382">MPTRSEFVTLCQAQVSLVASLGASLSIVYLTEDWVEGGHRKLIPVAAYPESSNVNQPESQALMSSSLDVEDSLMSRPRLLAPTSSNPANTIPRVEVESRINFEIPSSKPPLEEQQPLEQRQFVLPLMRDGVVMGFLVTSREDRPWTPQEQHQIQVIAHTLTTAFILNRRLQWLQQQFTQQQKLQAQQYDTLHSLLHQLKSPLTAVRTFGKLLLKRLLPEDRNHKIADGILRESDRIKELLEQVDHTLALNEEQMRLPLASDQVQDLEDNYLGGQPHPSPSLKPPGLLPAGQFLEATSVQAVLEPLILSAQAIAEERQLTCITEIPPQLPLVQANSQGLREVLSNLIDNALKYTPPQGCISIRVHPPSENSKLSHPLRITISDTGPGIPRKDLEHLFERGYRGIQATGNIPGTGLGLAIARDLIKQMQAEIQVFSPVNLNLQLPNLGQLSYPQGQGTTFVIGLKLWGCDSPF</sequence>
<dbReference type="PANTHER" id="PTHR43711:SF26">
    <property type="entry name" value="SENSOR HISTIDINE KINASE RCSC"/>
    <property type="match status" value="1"/>
</dbReference>
<dbReference type="PANTHER" id="PTHR43711">
    <property type="entry name" value="TWO-COMPONENT HISTIDINE KINASE"/>
    <property type="match status" value="1"/>
</dbReference>
<dbReference type="CDD" id="cd00075">
    <property type="entry name" value="HATPase"/>
    <property type="match status" value="1"/>
</dbReference>
<evidence type="ECO:0000313" key="8">
    <source>
        <dbReference type="EMBL" id="KKD37360.1"/>
    </source>
</evidence>
<dbReference type="Pfam" id="PF02518">
    <property type="entry name" value="HATPase_c"/>
    <property type="match status" value="1"/>
</dbReference>
<dbReference type="Gene3D" id="3.30.565.10">
    <property type="entry name" value="Histidine kinase-like ATPase, C-terminal domain"/>
    <property type="match status" value="1"/>
</dbReference>
<dbReference type="EMBL" id="LATL02000311">
    <property type="protein sequence ID" value="KKD37360.1"/>
    <property type="molecule type" value="Genomic_DNA"/>
</dbReference>
<dbReference type="SMART" id="SM00387">
    <property type="entry name" value="HATPase_c"/>
    <property type="match status" value="1"/>
</dbReference>
<protein>
    <recommendedName>
        <fullName evidence="2">histidine kinase</fullName>
        <ecNumber evidence="2">2.7.13.3</ecNumber>
    </recommendedName>
</protein>
<accession>A0A0F5YGL8</accession>
<dbReference type="PATRIC" id="fig|1637645.4.peg.6149"/>
<dbReference type="CDD" id="cd00082">
    <property type="entry name" value="HisKA"/>
    <property type="match status" value="1"/>
</dbReference>
<evidence type="ECO:0000259" key="7">
    <source>
        <dbReference type="PROSITE" id="PS50109"/>
    </source>
</evidence>
<organism evidence="8 9">
    <name type="scientific">Limnoraphis robusta CS-951</name>
    <dbReference type="NCBI Taxonomy" id="1637645"/>
    <lineage>
        <taxon>Bacteria</taxon>
        <taxon>Bacillati</taxon>
        <taxon>Cyanobacteriota</taxon>
        <taxon>Cyanophyceae</taxon>
        <taxon>Oscillatoriophycideae</taxon>
        <taxon>Oscillatoriales</taxon>
        <taxon>Sirenicapillariaceae</taxon>
        <taxon>Limnoraphis</taxon>
    </lineage>
</organism>
<comment type="catalytic activity">
    <reaction evidence="1">
        <text>ATP + protein L-histidine = ADP + protein N-phospho-L-histidine.</text>
        <dbReference type="EC" id="2.7.13.3"/>
    </reaction>
</comment>
<dbReference type="OrthoDB" id="9773956at2"/>
<dbReference type="EC" id="2.7.13.3" evidence="2"/>